<dbReference type="Pfam" id="PF02222">
    <property type="entry name" value="ATP-grasp"/>
    <property type="match status" value="1"/>
</dbReference>
<organism evidence="6">
    <name type="scientific">freshwater metagenome</name>
    <dbReference type="NCBI Taxonomy" id="449393"/>
    <lineage>
        <taxon>unclassified sequences</taxon>
        <taxon>metagenomes</taxon>
        <taxon>ecological metagenomes</taxon>
    </lineage>
</organism>
<dbReference type="InterPro" id="IPR003135">
    <property type="entry name" value="ATP-grasp_carboxylate-amine"/>
</dbReference>
<dbReference type="AlphaFoldDB" id="A0A6J6PP96"/>
<protein>
    <submittedName>
        <fullName evidence="6">Unannotated protein</fullName>
    </submittedName>
</protein>
<dbReference type="Gene3D" id="3.30.470.20">
    <property type="entry name" value="ATP-grasp fold, B domain"/>
    <property type="match status" value="1"/>
</dbReference>
<sequence>MTQTSMTQAGAGPVVGIVGGGQLARMLAEAATPLGIHVRVLASPHDEGAVEVIPDFTLGSPDDASAIIEFAKTVDVLSFDHENVDHDALSQVERTKTAVRPGLGLLKIADKAHQRSMFSQAGLPVPEFLVMDADQDDALDQALRFSAKHADDEGLIVLKASRGGYDGRGVWMLRSEDLEAFLAEYSGAPLVLEPKLPLDLELAVLVARSPSGEVAVWPVLETVQVDGMCAEVFLPARISEGLAAQAEQIGQQVAELLEAVGVFAVELFVSSGELLINEIAPRVHNSGHVTIEASATSQFSQHLRAILDWPLGPTHSLQPAAVMVNVVGAETGDPRDHQAAALSAVPEAHLHLYGKASRPARKIGHVTVTGESLEQCRTSAALAAAALSPREGSLHDY</sequence>
<dbReference type="InterPro" id="IPR011054">
    <property type="entry name" value="Rudment_hybrid_motif"/>
</dbReference>
<dbReference type="EMBL" id="CAEZXS010000085">
    <property type="protein sequence ID" value="CAB4698703.1"/>
    <property type="molecule type" value="Genomic_DNA"/>
</dbReference>
<dbReference type="NCBIfam" id="TIGR01161">
    <property type="entry name" value="purK"/>
    <property type="match status" value="1"/>
</dbReference>
<evidence type="ECO:0000313" key="6">
    <source>
        <dbReference type="EMBL" id="CAB4698703.1"/>
    </source>
</evidence>
<reference evidence="6" key="1">
    <citation type="submission" date="2020-05" db="EMBL/GenBank/DDBJ databases">
        <authorList>
            <person name="Chiriac C."/>
            <person name="Salcher M."/>
            <person name="Ghai R."/>
            <person name="Kavagutti S V."/>
        </authorList>
    </citation>
    <scope>NUCLEOTIDE SEQUENCE</scope>
</reference>
<dbReference type="InterPro" id="IPR005875">
    <property type="entry name" value="PurK"/>
</dbReference>
<keyword evidence="2" id="KW-0658">Purine biosynthesis</keyword>
<comment type="pathway">
    <text evidence="4">Purine metabolism.</text>
</comment>
<dbReference type="SUPFAM" id="SSF52440">
    <property type="entry name" value="PreATP-grasp domain"/>
    <property type="match status" value="1"/>
</dbReference>
<dbReference type="SUPFAM" id="SSF56059">
    <property type="entry name" value="Glutathione synthetase ATP-binding domain-like"/>
    <property type="match status" value="1"/>
</dbReference>
<evidence type="ECO:0000256" key="3">
    <source>
        <dbReference type="ARBA" id="ARBA00022840"/>
    </source>
</evidence>
<dbReference type="InterPro" id="IPR054350">
    <property type="entry name" value="PurT/PurK_preATP-grasp"/>
</dbReference>
<dbReference type="InterPro" id="IPR013815">
    <property type="entry name" value="ATP_grasp_subdomain_1"/>
</dbReference>
<proteinExistence type="inferred from homology"/>
<feature type="domain" description="ATP-grasp" evidence="5">
    <location>
        <begin position="115"/>
        <end position="307"/>
    </location>
</feature>
<keyword evidence="1" id="KW-0547">Nucleotide-binding</keyword>
<gene>
    <name evidence="6" type="ORF">UFOPK2582_00832</name>
</gene>
<dbReference type="NCBIfam" id="NF004679">
    <property type="entry name" value="PRK06019.1-5"/>
    <property type="match status" value="1"/>
</dbReference>
<dbReference type="GO" id="GO:0006189">
    <property type="term" value="P:'de novo' IMP biosynthetic process"/>
    <property type="evidence" value="ECO:0007669"/>
    <property type="project" value="InterPro"/>
</dbReference>
<dbReference type="InterPro" id="IPR016185">
    <property type="entry name" value="PreATP-grasp_dom_sf"/>
</dbReference>
<dbReference type="InterPro" id="IPR040686">
    <property type="entry name" value="PurK_C"/>
</dbReference>
<evidence type="ECO:0000259" key="5">
    <source>
        <dbReference type="PROSITE" id="PS50975"/>
    </source>
</evidence>
<evidence type="ECO:0000256" key="4">
    <source>
        <dbReference type="ARBA" id="ARBA00025704"/>
    </source>
</evidence>
<keyword evidence="3" id="KW-0067">ATP-binding</keyword>
<evidence type="ECO:0000256" key="1">
    <source>
        <dbReference type="ARBA" id="ARBA00022741"/>
    </source>
</evidence>
<dbReference type="PROSITE" id="PS50975">
    <property type="entry name" value="ATP_GRASP"/>
    <property type="match status" value="1"/>
</dbReference>
<dbReference type="GO" id="GO:0046872">
    <property type="term" value="F:metal ion binding"/>
    <property type="evidence" value="ECO:0007669"/>
    <property type="project" value="InterPro"/>
</dbReference>
<dbReference type="Gene3D" id="3.30.1490.20">
    <property type="entry name" value="ATP-grasp fold, A domain"/>
    <property type="match status" value="1"/>
</dbReference>
<dbReference type="SUPFAM" id="SSF51246">
    <property type="entry name" value="Rudiment single hybrid motif"/>
    <property type="match status" value="1"/>
</dbReference>
<name>A0A6J6PP96_9ZZZZ</name>
<dbReference type="Gene3D" id="3.40.50.20">
    <property type="match status" value="1"/>
</dbReference>
<dbReference type="PANTHER" id="PTHR11609">
    <property type="entry name" value="PURINE BIOSYNTHESIS PROTEIN 6/7, PUR6/7"/>
    <property type="match status" value="1"/>
</dbReference>
<evidence type="ECO:0000256" key="2">
    <source>
        <dbReference type="ARBA" id="ARBA00022755"/>
    </source>
</evidence>
<dbReference type="PANTHER" id="PTHR11609:SF5">
    <property type="entry name" value="PHOSPHORIBOSYLAMINOIMIDAZOLE CARBOXYLASE"/>
    <property type="match status" value="1"/>
</dbReference>
<dbReference type="Pfam" id="PF22660">
    <property type="entry name" value="RS_preATP-grasp-like"/>
    <property type="match status" value="1"/>
</dbReference>
<dbReference type="Pfam" id="PF17769">
    <property type="entry name" value="PurK_C"/>
    <property type="match status" value="1"/>
</dbReference>
<accession>A0A6J6PP96</accession>
<dbReference type="GO" id="GO:0005524">
    <property type="term" value="F:ATP binding"/>
    <property type="evidence" value="ECO:0007669"/>
    <property type="project" value="UniProtKB-KW"/>
</dbReference>
<dbReference type="NCBIfam" id="NF004680">
    <property type="entry name" value="PRK06019.1-6"/>
    <property type="match status" value="1"/>
</dbReference>
<dbReference type="HAMAP" id="MF_01928">
    <property type="entry name" value="PurK"/>
    <property type="match status" value="1"/>
</dbReference>
<dbReference type="InterPro" id="IPR011761">
    <property type="entry name" value="ATP-grasp"/>
</dbReference>
<dbReference type="GO" id="GO:0005829">
    <property type="term" value="C:cytosol"/>
    <property type="evidence" value="ECO:0007669"/>
    <property type="project" value="TreeGrafter"/>
</dbReference>
<dbReference type="GO" id="GO:0004638">
    <property type="term" value="F:phosphoribosylaminoimidazole carboxylase activity"/>
    <property type="evidence" value="ECO:0007669"/>
    <property type="project" value="InterPro"/>
</dbReference>